<evidence type="ECO:0000313" key="2">
    <source>
        <dbReference type="EMBL" id="GAA2395672.1"/>
    </source>
</evidence>
<name>A0ABN3I5X9_9ACTN</name>
<comment type="caution">
    <text evidence="2">The sequence shown here is derived from an EMBL/GenBank/DDBJ whole genome shotgun (WGS) entry which is preliminary data.</text>
</comment>
<dbReference type="RefSeq" id="WP_344630695.1">
    <property type="nucleotide sequence ID" value="NZ_BAAATJ010000007.1"/>
</dbReference>
<organism evidence="2 3">
    <name type="scientific">Streptomyces glaucosporus</name>
    <dbReference type="NCBI Taxonomy" id="284044"/>
    <lineage>
        <taxon>Bacteria</taxon>
        <taxon>Bacillati</taxon>
        <taxon>Actinomycetota</taxon>
        <taxon>Actinomycetes</taxon>
        <taxon>Kitasatosporales</taxon>
        <taxon>Streptomycetaceae</taxon>
        <taxon>Streptomyces</taxon>
    </lineage>
</organism>
<evidence type="ECO:0000313" key="3">
    <source>
        <dbReference type="Proteomes" id="UP001500058"/>
    </source>
</evidence>
<sequence>MTTARRTVRTVAAVLAALAIGGCGIRSTPVPVDAGPAPSRASCTPPAPDGERAGGGTVLAVFLVCGGEVIAVERAVPLEEPPGEETGRDARLRTARALLEELREAPSRAEDEAGFGSAVPGDLEVGGPSGGDPKEALRLDRDPGGLPPFALAQVVCTFAGTAATGRDGTVTLGGPARDGDGGGLLEYSCTRALRGDPEAARTAGTPLPE</sequence>
<dbReference type="PROSITE" id="PS51257">
    <property type="entry name" value="PROKAR_LIPOPROTEIN"/>
    <property type="match status" value="1"/>
</dbReference>
<gene>
    <name evidence="2" type="ORF">GCM10010420_21500</name>
</gene>
<dbReference type="Proteomes" id="UP001500058">
    <property type="component" value="Unassembled WGS sequence"/>
</dbReference>
<feature type="region of interest" description="Disordered" evidence="1">
    <location>
        <begin position="103"/>
        <end position="143"/>
    </location>
</feature>
<reference evidence="2 3" key="1">
    <citation type="journal article" date="2019" name="Int. J. Syst. Evol. Microbiol.">
        <title>The Global Catalogue of Microorganisms (GCM) 10K type strain sequencing project: providing services to taxonomists for standard genome sequencing and annotation.</title>
        <authorList>
            <consortium name="The Broad Institute Genomics Platform"/>
            <consortium name="The Broad Institute Genome Sequencing Center for Infectious Disease"/>
            <person name="Wu L."/>
            <person name="Ma J."/>
        </authorList>
    </citation>
    <scope>NUCLEOTIDE SEQUENCE [LARGE SCALE GENOMIC DNA]</scope>
    <source>
        <strain evidence="2 3">JCM 6921</strain>
    </source>
</reference>
<keyword evidence="3" id="KW-1185">Reference proteome</keyword>
<evidence type="ECO:0000256" key="1">
    <source>
        <dbReference type="SAM" id="MobiDB-lite"/>
    </source>
</evidence>
<feature type="region of interest" description="Disordered" evidence="1">
    <location>
        <begin position="28"/>
        <end position="51"/>
    </location>
</feature>
<feature type="compositionally biased region" description="Basic and acidic residues" evidence="1">
    <location>
        <begin position="132"/>
        <end position="143"/>
    </location>
</feature>
<proteinExistence type="predicted"/>
<dbReference type="EMBL" id="BAAATJ010000007">
    <property type="protein sequence ID" value="GAA2395672.1"/>
    <property type="molecule type" value="Genomic_DNA"/>
</dbReference>
<protein>
    <submittedName>
        <fullName evidence="2">Lipoprotein</fullName>
    </submittedName>
</protein>
<keyword evidence="2" id="KW-0449">Lipoprotein</keyword>
<accession>A0ABN3I5X9</accession>